<proteinExistence type="predicted"/>
<dbReference type="EMBL" id="VSSQ01128606">
    <property type="protein sequence ID" value="MPN57269.1"/>
    <property type="molecule type" value="Genomic_DNA"/>
</dbReference>
<protein>
    <submittedName>
        <fullName evidence="1">Uncharacterized protein</fullName>
    </submittedName>
</protein>
<accession>A0A645J3J0</accession>
<comment type="caution">
    <text evidence="1">The sequence shown here is derived from an EMBL/GenBank/DDBJ whole genome shotgun (WGS) entry which is preliminary data.</text>
</comment>
<dbReference type="AlphaFoldDB" id="A0A645J3J0"/>
<sequence>MVAIAATQGVYNSVKSKKLTAESVVKSVGSARCSCATPVPSSTESVLTTASLATKPEISEVATRQSANPIGRKIGAMPRPISASRLFALSLTTLRRMSNVCKNQMTTLASRMIVNARSRKSFAFSQSSRSTFFGDGMR</sequence>
<evidence type="ECO:0000313" key="1">
    <source>
        <dbReference type="EMBL" id="MPN57269.1"/>
    </source>
</evidence>
<organism evidence="1">
    <name type="scientific">bioreactor metagenome</name>
    <dbReference type="NCBI Taxonomy" id="1076179"/>
    <lineage>
        <taxon>unclassified sequences</taxon>
        <taxon>metagenomes</taxon>
        <taxon>ecological metagenomes</taxon>
    </lineage>
</organism>
<name>A0A645J3J0_9ZZZZ</name>
<reference evidence="1" key="1">
    <citation type="submission" date="2019-08" db="EMBL/GenBank/DDBJ databases">
        <authorList>
            <person name="Kucharzyk K."/>
            <person name="Murdoch R.W."/>
            <person name="Higgins S."/>
            <person name="Loffler F."/>
        </authorList>
    </citation>
    <scope>NUCLEOTIDE SEQUENCE</scope>
</reference>
<gene>
    <name evidence="1" type="ORF">SDC9_204963</name>
</gene>